<dbReference type="AlphaFoldDB" id="A0A0E9QSV8"/>
<dbReference type="Pfam" id="PF23252">
    <property type="entry name" value="KH_PARP14_5"/>
    <property type="match status" value="1"/>
</dbReference>
<reference evidence="2" key="2">
    <citation type="journal article" date="2015" name="Fish Shellfish Immunol.">
        <title>Early steps in the European eel (Anguilla anguilla)-Vibrio vulnificus interaction in the gills: Role of the RtxA13 toxin.</title>
        <authorList>
            <person name="Callol A."/>
            <person name="Pajuelo D."/>
            <person name="Ebbesson L."/>
            <person name="Teles M."/>
            <person name="MacKenzie S."/>
            <person name="Amaro C."/>
        </authorList>
    </citation>
    <scope>NUCLEOTIDE SEQUENCE</scope>
</reference>
<sequence>MEDVINLTPDQRKVTQEEHWRVFYSGLMQEVESSNNAQNAKISHADVQIAVCGFQNVVTDVVRKLRGYLNSKMPVTEVILLKFTETG</sequence>
<evidence type="ECO:0000313" key="2">
    <source>
        <dbReference type="EMBL" id="JAH19203.1"/>
    </source>
</evidence>
<name>A0A0E9QSV8_ANGAN</name>
<protein>
    <recommendedName>
        <fullName evidence="1">PARP14 fifth type I KH domain-containing protein</fullName>
    </recommendedName>
</protein>
<proteinExistence type="predicted"/>
<dbReference type="InterPro" id="IPR057047">
    <property type="entry name" value="PARP14_KH_5"/>
</dbReference>
<evidence type="ECO:0000259" key="1">
    <source>
        <dbReference type="Pfam" id="PF23252"/>
    </source>
</evidence>
<accession>A0A0E9QSV8</accession>
<reference evidence="2" key="1">
    <citation type="submission" date="2014-11" db="EMBL/GenBank/DDBJ databases">
        <authorList>
            <person name="Amaro Gonzalez C."/>
        </authorList>
    </citation>
    <scope>NUCLEOTIDE SEQUENCE</scope>
</reference>
<dbReference type="EMBL" id="GBXM01089374">
    <property type="protein sequence ID" value="JAH19203.1"/>
    <property type="molecule type" value="Transcribed_RNA"/>
</dbReference>
<organism evidence="2">
    <name type="scientific">Anguilla anguilla</name>
    <name type="common">European freshwater eel</name>
    <name type="synonym">Muraena anguilla</name>
    <dbReference type="NCBI Taxonomy" id="7936"/>
    <lineage>
        <taxon>Eukaryota</taxon>
        <taxon>Metazoa</taxon>
        <taxon>Chordata</taxon>
        <taxon>Craniata</taxon>
        <taxon>Vertebrata</taxon>
        <taxon>Euteleostomi</taxon>
        <taxon>Actinopterygii</taxon>
        <taxon>Neopterygii</taxon>
        <taxon>Teleostei</taxon>
        <taxon>Anguilliformes</taxon>
        <taxon>Anguillidae</taxon>
        <taxon>Anguilla</taxon>
    </lineage>
</organism>
<feature type="domain" description="PARP14 fifth type I KH" evidence="1">
    <location>
        <begin position="11"/>
        <end position="73"/>
    </location>
</feature>